<dbReference type="Proteomes" id="UP001054252">
    <property type="component" value="Unassembled WGS sequence"/>
</dbReference>
<organism evidence="3 4">
    <name type="scientific">Rubroshorea leprosula</name>
    <dbReference type="NCBI Taxonomy" id="152421"/>
    <lineage>
        <taxon>Eukaryota</taxon>
        <taxon>Viridiplantae</taxon>
        <taxon>Streptophyta</taxon>
        <taxon>Embryophyta</taxon>
        <taxon>Tracheophyta</taxon>
        <taxon>Spermatophyta</taxon>
        <taxon>Magnoliopsida</taxon>
        <taxon>eudicotyledons</taxon>
        <taxon>Gunneridae</taxon>
        <taxon>Pentapetalae</taxon>
        <taxon>rosids</taxon>
        <taxon>malvids</taxon>
        <taxon>Malvales</taxon>
        <taxon>Dipterocarpaceae</taxon>
        <taxon>Rubroshorea</taxon>
    </lineage>
</organism>
<reference evidence="3 4" key="1">
    <citation type="journal article" date="2021" name="Commun. Biol.">
        <title>The genome of Shorea leprosula (Dipterocarpaceae) highlights the ecological relevance of drought in aseasonal tropical rainforests.</title>
        <authorList>
            <person name="Ng K.K.S."/>
            <person name="Kobayashi M.J."/>
            <person name="Fawcett J.A."/>
            <person name="Hatakeyama M."/>
            <person name="Paape T."/>
            <person name="Ng C.H."/>
            <person name="Ang C.C."/>
            <person name="Tnah L.H."/>
            <person name="Lee C.T."/>
            <person name="Nishiyama T."/>
            <person name="Sese J."/>
            <person name="O'Brien M.J."/>
            <person name="Copetti D."/>
            <person name="Mohd Noor M.I."/>
            <person name="Ong R.C."/>
            <person name="Putra M."/>
            <person name="Sireger I.Z."/>
            <person name="Indrioko S."/>
            <person name="Kosugi Y."/>
            <person name="Izuno A."/>
            <person name="Isagi Y."/>
            <person name="Lee S.L."/>
            <person name="Shimizu K.K."/>
        </authorList>
    </citation>
    <scope>NUCLEOTIDE SEQUENCE [LARGE SCALE GENOMIC DNA]</scope>
    <source>
        <strain evidence="3">214</strain>
    </source>
</reference>
<dbReference type="PANTHER" id="PTHR33919">
    <property type="entry name" value="OS09G0127700 PROTEIN"/>
    <property type="match status" value="1"/>
</dbReference>
<feature type="transmembrane region" description="Helical" evidence="2">
    <location>
        <begin position="51"/>
        <end position="71"/>
    </location>
</feature>
<comment type="caution">
    <text evidence="3">The sequence shown here is derived from an EMBL/GenBank/DDBJ whole genome shotgun (WGS) entry which is preliminary data.</text>
</comment>
<evidence type="ECO:0000256" key="1">
    <source>
        <dbReference type="SAM" id="MobiDB-lite"/>
    </source>
</evidence>
<keyword evidence="2" id="KW-0812">Transmembrane</keyword>
<evidence type="ECO:0000313" key="3">
    <source>
        <dbReference type="EMBL" id="GKU96307.1"/>
    </source>
</evidence>
<feature type="compositionally biased region" description="Polar residues" evidence="1">
    <location>
        <begin position="22"/>
        <end position="36"/>
    </location>
</feature>
<name>A0AAV5I598_9ROSI</name>
<accession>A0AAV5I598</accession>
<protein>
    <submittedName>
        <fullName evidence="3">Uncharacterized protein</fullName>
    </submittedName>
</protein>
<keyword evidence="2" id="KW-0472">Membrane</keyword>
<keyword evidence="2" id="KW-1133">Transmembrane helix</keyword>
<evidence type="ECO:0000256" key="2">
    <source>
        <dbReference type="SAM" id="Phobius"/>
    </source>
</evidence>
<evidence type="ECO:0000313" key="4">
    <source>
        <dbReference type="Proteomes" id="UP001054252"/>
    </source>
</evidence>
<gene>
    <name evidence="3" type="ORF">SLEP1_g9556</name>
</gene>
<dbReference type="AlphaFoldDB" id="A0AAV5I598"/>
<dbReference type="PANTHER" id="PTHR33919:SF9">
    <property type="entry name" value="RIBOSOME BIOGENESIS NEP1-LIKE PROTEIN"/>
    <property type="match status" value="1"/>
</dbReference>
<keyword evidence="4" id="KW-1185">Reference proteome</keyword>
<dbReference type="EMBL" id="BPVZ01000010">
    <property type="protein sequence ID" value="GKU96307.1"/>
    <property type="molecule type" value="Genomic_DNA"/>
</dbReference>
<proteinExistence type="predicted"/>
<feature type="region of interest" description="Disordered" evidence="1">
    <location>
        <begin position="19"/>
        <end position="44"/>
    </location>
</feature>
<sequence>MAFHAARYWRSMQASLARKRSVSSTTPRTKLFSSTNDAHHQSKHSKAGEMAPIWVLWGFVFLAVAVGVHTAKQHLVHSPMVSIIKKRRESIWEVDNPDHVIGNVEKFENKSLLRKLAHIQDEKYAQSDPTLPNFYTRPRKADTLKSVGVDSSNH</sequence>